<comment type="caution">
    <text evidence="6">The sequence shown here is derived from an EMBL/GenBank/DDBJ whole genome shotgun (WGS) entry which is preliminary data.</text>
</comment>
<dbReference type="AlphaFoldDB" id="A0A4R3TM40"/>
<evidence type="ECO:0000259" key="5">
    <source>
        <dbReference type="SMART" id="SM00849"/>
    </source>
</evidence>
<dbReference type="InterPro" id="IPR001279">
    <property type="entry name" value="Metallo-B-lactamas"/>
</dbReference>
<dbReference type="SMART" id="SM00849">
    <property type="entry name" value="Lactamase_B"/>
    <property type="match status" value="1"/>
</dbReference>
<dbReference type="RefSeq" id="WP_119983373.1">
    <property type="nucleotide sequence ID" value="NZ_JADPGE010000015.1"/>
</dbReference>
<dbReference type="GO" id="GO:0016787">
    <property type="term" value="F:hydrolase activity"/>
    <property type="evidence" value="ECO:0007669"/>
    <property type="project" value="UniProtKB-KW"/>
</dbReference>
<dbReference type="SUPFAM" id="SSF56281">
    <property type="entry name" value="Metallo-hydrolase/oxidoreductase"/>
    <property type="match status" value="1"/>
</dbReference>
<keyword evidence="2" id="KW-0479">Metal-binding</keyword>
<reference evidence="6 7" key="1">
    <citation type="submission" date="2019-03" db="EMBL/GenBank/DDBJ databases">
        <title>Genomic Encyclopedia of Type Strains, Phase IV (KMG-IV): sequencing the most valuable type-strain genomes for metagenomic binning, comparative biology and taxonomic classification.</title>
        <authorList>
            <person name="Goeker M."/>
        </authorList>
    </citation>
    <scope>NUCLEOTIDE SEQUENCE [LARGE SCALE GENOMIC DNA]</scope>
    <source>
        <strain evidence="6 7">DSM 29481</strain>
    </source>
</reference>
<protein>
    <submittedName>
        <fullName evidence="6">Glyoxylase-like metal-dependent hydrolase (Beta-lactamase superfamily II)</fullName>
    </submittedName>
</protein>
<evidence type="ECO:0000256" key="3">
    <source>
        <dbReference type="ARBA" id="ARBA00022801"/>
    </source>
</evidence>
<keyword evidence="7" id="KW-1185">Reference proteome</keyword>
<dbReference type="InterPro" id="IPR051453">
    <property type="entry name" value="MBL_Glyoxalase_II"/>
</dbReference>
<evidence type="ECO:0000256" key="1">
    <source>
        <dbReference type="ARBA" id="ARBA00001947"/>
    </source>
</evidence>
<dbReference type="InterPro" id="IPR036866">
    <property type="entry name" value="RibonucZ/Hydroxyglut_hydro"/>
</dbReference>
<evidence type="ECO:0000256" key="4">
    <source>
        <dbReference type="ARBA" id="ARBA00022833"/>
    </source>
</evidence>
<feature type="domain" description="Metallo-beta-lactamase" evidence="5">
    <location>
        <begin position="13"/>
        <end position="184"/>
    </location>
</feature>
<comment type="cofactor">
    <cofactor evidence="1">
        <name>Zn(2+)</name>
        <dbReference type="ChEBI" id="CHEBI:29105"/>
    </cofactor>
</comment>
<accession>A0A4R3TM40</accession>
<proteinExistence type="predicted"/>
<evidence type="ECO:0000313" key="7">
    <source>
        <dbReference type="Proteomes" id="UP000295773"/>
    </source>
</evidence>
<sequence length="202" mass="22816">MKSIETFVLGMVQVNTYLLWNDNHVLVIDPGSKSLRLQEAIDKRNGIVDGIVLTHAHFDHIAGVDTLVNKYHCPLYMNDLDIPLLTDPQLNFSIGDPIIVHTKAQVLTPGEHTIGKFTFRYIDAPGHSEGCSMLLWDDHLFCGDVLFQGSIGRTDLATSSNTKMMQSLKYIKTMDPDLKVYPGHGPRTTLKDEFQWNPYLQF</sequence>
<keyword evidence="3 6" id="KW-0378">Hydrolase</keyword>
<dbReference type="EMBL" id="SMBP01000001">
    <property type="protein sequence ID" value="TCU63470.1"/>
    <property type="molecule type" value="Genomic_DNA"/>
</dbReference>
<evidence type="ECO:0000313" key="6">
    <source>
        <dbReference type="EMBL" id="TCU63470.1"/>
    </source>
</evidence>
<dbReference type="GO" id="GO:0046872">
    <property type="term" value="F:metal ion binding"/>
    <property type="evidence" value="ECO:0007669"/>
    <property type="project" value="UniProtKB-KW"/>
</dbReference>
<dbReference type="Pfam" id="PF00753">
    <property type="entry name" value="Lactamase_B"/>
    <property type="match status" value="1"/>
</dbReference>
<dbReference type="PANTHER" id="PTHR46233:SF3">
    <property type="entry name" value="HYDROXYACYLGLUTATHIONE HYDROLASE GLOC"/>
    <property type="match status" value="1"/>
</dbReference>
<dbReference type="PANTHER" id="PTHR46233">
    <property type="entry name" value="HYDROXYACYLGLUTATHIONE HYDROLASE GLOC"/>
    <property type="match status" value="1"/>
</dbReference>
<evidence type="ECO:0000256" key="2">
    <source>
        <dbReference type="ARBA" id="ARBA00022723"/>
    </source>
</evidence>
<organism evidence="6 7">
    <name type="scientific">Longicatena caecimuris</name>
    <dbReference type="NCBI Taxonomy" id="1796635"/>
    <lineage>
        <taxon>Bacteria</taxon>
        <taxon>Bacillati</taxon>
        <taxon>Bacillota</taxon>
        <taxon>Erysipelotrichia</taxon>
        <taxon>Erysipelotrichales</taxon>
        <taxon>Erysipelotrichaceae</taxon>
        <taxon>Longicatena</taxon>
    </lineage>
</organism>
<keyword evidence="4" id="KW-0862">Zinc</keyword>
<dbReference type="Gene3D" id="3.60.15.10">
    <property type="entry name" value="Ribonuclease Z/Hydroxyacylglutathione hydrolase-like"/>
    <property type="match status" value="1"/>
</dbReference>
<dbReference type="Proteomes" id="UP000295773">
    <property type="component" value="Unassembled WGS sequence"/>
</dbReference>
<name>A0A4R3TM40_9FIRM</name>
<gene>
    <name evidence="6" type="ORF">EDD61_101122</name>
</gene>
<dbReference type="CDD" id="cd06262">
    <property type="entry name" value="metallo-hydrolase-like_MBL-fold"/>
    <property type="match status" value="1"/>
</dbReference>